<keyword evidence="2" id="KW-1185">Reference proteome</keyword>
<evidence type="ECO:0000313" key="1">
    <source>
        <dbReference type="EMBL" id="CAH1967204.1"/>
    </source>
</evidence>
<protein>
    <submittedName>
        <fullName evidence="1">Uncharacterized protein</fullName>
    </submittedName>
</protein>
<gene>
    <name evidence="1" type="ORF">ACAOBT_LOCUS7264</name>
</gene>
<organism evidence="1 2">
    <name type="scientific">Acanthoscelides obtectus</name>
    <name type="common">Bean weevil</name>
    <name type="synonym">Bruchus obtectus</name>
    <dbReference type="NCBI Taxonomy" id="200917"/>
    <lineage>
        <taxon>Eukaryota</taxon>
        <taxon>Metazoa</taxon>
        <taxon>Ecdysozoa</taxon>
        <taxon>Arthropoda</taxon>
        <taxon>Hexapoda</taxon>
        <taxon>Insecta</taxon>
        <taxon>Pterygota</taxon>
        <taxon>Neoptera</taxon>
        <taxon>Endopterygota</taxon>
        <taxon>Coleoptera</taxon>
        <taxon>Polyphaga</taxon>
        <taxon>Cucujiformia</taxon>
        <taxon>Chrysomeloidea</taxon>
        <taxon>Chrysomelidae</taxon>
        <taxon>Bruchinae</taxon>
        <taxon>Bruchini</taxon>
        <taxon>Acanthoscelides</taxon>
    </lineage>
</organism>
<proteinExistence type="predicted"/>
<sequence length="42" mass="4702">MVLPSSVSARASRFYLKSKGCKARSNPSYYLFQRTSSDVLLS</sequence>
<name>A0A9P0P1E5_ACAOB</name>
<evidence type="ECO:0000313" key="2">
    <source>
        <dbReference type="Proteomes" id="UP001152888"/>
    </source>
</evidence>
<comment type="caution">
    <text evidence="1">The sequence shown here is derived from an EMBL/GenBank/DDBJ whole genome shotgun (WGS) entry which is preliminary data.</text>
</comment>
<dbReference type="AlphaFoldDB" id="A0A9P0P1E5"/>
<dbReference type="Proteomes" id="UP001152888">
    <property type="component" value="Unassembled WGS sequence"/>
</dbReference>
<accession>A0A9P0P1E5</accession>
<reference evidence="1" key="1">
    <citation type="submission" date="2022-03" db="EMBL/GenBank/DDBJ databases">
        <authorList>
            <person name="Sayadi A."/>
        </authorList>
    </citation>
    <scope>NUCLEOTIDE SEQUENCE</scope>
</reference>
<dbReference type="EMBL" id="CAKOFQ010006742">
    <property type="protein sequence ID" value="CAH1967204.1"/>
    <property type="molecule type" value="Genomic_DNA"/>
</dbReference>